<keyword evidence="1" id="KW-0472">Membrane</keyword>
<dbReference type="EMBL" id="CU469464">
    <property type="protein sequence ID" value="CAP18227.1"/>
    <property type="molecule type" value="Genomic_DNA"/>
</dbReference>
<organism evidence="3">
    <name type="scientific">Phytoplasma mali (strain AT)</name>
    <dbReference type="NCBI Taxonomy" id="482235"/>
    <lineage>
        <taxon>Bacteria</taxon>
        <taxon>Bacillati</taxon>
        <taxon>Mycoplasmatota</taxon>
        <taxon>Mollicutes</taxon>
        <taxon>Acholeplasmatales</taxon>
        <taxon>Acholeplasmataceae</taxon>
        <taxon>Candidatus Phytoplasma</taxon>
        <taxon>16SrX (Apple proliferation group)</taxon>
    </lineage>
</organism>
<sequence length="300" mass="35307">MKKMEIKKNHSSVNHIDNNSNNIKIKFIAIILFFFIFINLFLSIYSLYKVNKIKNLAPKTDIPKESNIITNNNGTLVVNSLDSLNKIQEMCLQQSLNNDIDSKYYQNLTTVIESLKKYQNNEENDQKNRDIFEKSLQLFQSDNLEPDQNVIESFSEYREQQELINLMKGFIECCRKHDEFKITLNSNINSLSELNTWEKLEEKLGQNNNSVIVNLIKDIESGRVFLTFYANLLNILLIQKEFQQKINNSSIPYEKLILKSIDRNYNLFFLKSIRKIIRKINTTKENKIPRQFSNLIMGIK</sequence>
<dbReference type="KEGG" id="pml:ATP_00040"/>
<keyword evidence="3" id="KW-1185">Reference proteome</keyword>
<proteinExistence type="predicted"/>
<evidence type="ECO:0000256" key="1">
    <source>
        <dbReference type="SAM" id="Phobius"/>
    </source>
</evidence>
<name>B3R063_PHYMT</name>
<protein>
    <submittedName>
        <fullName evidence="2">Uncharacterized protein</fullName>
    </submittedName>
</protein>
<evidence type="ECO:0000313" key="3">
    <source>
        <dbReference type="Proteomes" id="UP000002020"/>
    </source>
</evidence>
<dbReference type="STRING" id="37692.ATP_00040"/>
<evidence type="ECO:0000313" key="2">
    <source>
        <dbReference type="EMBL" id="CAP18227.1"/>
    </source>
</evidence>
<accession>B3R063</accession>
<reference evidence="2 3" key="1">
    <citation type="journal article" date="2008" name="BMC Genomics">
        <title>The linear chromosome of the plant-pathogenic mycoplasma 'Candidatus Phytoplasma mali'.</title>
        <authorList>
            <person name="Kube M."/>
            <person name="Schneider B."/>
            <person name="Kuhl H."/>
            <person name="Dandekar T."/>
            <person name="Heitmann K."/>
            <person name="Migdoll A.M."/>
            <person name="Reinhardt R."/>
            <person name="Seemueller E."/>
        </authorList>
    </citation>
    <scope>NUCLEOTIDE SEQUENCE [LARGE SCALE GENOMIC DNA]</scope>
    <source>
        <strain evidence="2 3">AT</strain>
    </source>
</reference>
<dbReference type="HOGENOM" id="CLU_926366_0_0_14"/>
<dbReference type="Proteomes" id="UP000002020">
    <property type="component" value="Chromosome"/>
</dbReference>
<keyword evidence="1" id="KW-0812">Transmembrane</keyword>
<dbReference type="AlphaFoldDB" id="B3R063"/>
<keyword evidence="1" id="KW-1133">Transmembrane helix</keyword>
<feature type="transmembrane region" description="Helical" evidence="1">
    <location>
        <begin position="27"/>
        <end position="48"/>
    </location>
</feature>
<gene>
    <name evidence="2" type="ordered locus">ATP_00040</name>
</gene>